<dbReference type="KEGG" id="gsl:Gasu_33440"/>
<dbReference type="Gramene" id="EME29138">
    <property type="protein sequence ID" value="EME29138"/>
    <property type="gene ID" value="Gasu_33440"/>
</dbReference>
<dbReference type="STRING" id="130081.M2XZR4"/>
<dbReference type="InterPro" id="IPR014848">
    <property type="entry name" value="Rgp1"/>
</dbReference>
<protein>
    <submittedName>
        <fullName evidence="1">E set domain-containing protein</fullName>
    </submittedName>
</protein>
<organism evidence="1 2">
    <name type="scientific">Galdieria sulphuraria</name>
    <name type="common">Red alga</name>
    <dbReference type="NCBI Taxonomy" id="130081"/>
    <lineage>
        <taxon>Eukaryota</taxon>
        <taxon>Rhodophyta</taxon>
        <taxon>Bangiophyceae</taxon>
        <taxon>Galdieriales</taxon>
        <taxon>Galdieriaceae</taxon>
        <taxon>Galdieria</taxon>
    </lineage>
</organism>
<keyword evidence="2" id="KW-1185">Reference proteome</keyword>
<dbReference type="EMBL" id="KB454511">
    <property type="protein sequence ID" value="EME29138.1"/>
    <property type="molecule type" value="Genomic_DNA"/>
</dbReference>
<dbReference type="Proteomes" id="UP000030680">
    <property type="component" value="Unassembled WGS sequence"/>
</dbReference>
<dbReference type="AlphaFoldDB" id="M2XZR4"/>
<reference evidence="2" key="1">
    <citation type="journal article" date="2013" name="Science">
        <title>Gene transfer from bacteria and archaea facilitated evolution of an extremophilic eukaryote.</title>
        <authorList>
            <person name="Schonknecht G."/>
            <person name="Chen W.H."/>
            <person name="Ternes C.M."/>
            <person name="Barbier G.G."/>
            <person name="Shrestha R.P."/>
            <person name="Stanke M."/>
            <person name="Brautigam A."/>
            <person name="Baker B.J."/>
            <person name="Banfield J.F."/>
            <person name="Garavito R.M."/>
            <person name="Carr K."/>
            <person name="Wilkerson C."/>
            <person name="Rensing S.A."/>
            <person name="Gagneul D."/>
            <person name="Dickenson N.E."/>
            <person name="Oesterhelt C."/>
            <person name="Lercher M.J."/>
            <person name="Weber A.P."/>
        </authorList>
    </citation>
    <scope>NUCLEOTIDE SEQUENCE [LARGE SCALE GENOMIC DNA]</scope>
    <source>
        <strain evidence="2">074W</strain>
    </source>
</reference>
<sequence length="552" mass="62881">MNIRLDVKLQAAGFTPSSELRADLIASLNQHKEKQQLWRNQHKVIRKLSPVSSRETSPRHISGRRGDRKLAYVVCQLAGRWVAERNWIIPFVYNCQDEGCLSVDNDGQFVLDSSSSPIHDASDWQATGFDSMNLQSSEDGGSCEKADLDIPSVCKAALEDALHWGISGVEGYSGFIFRYPPQVILTNQNINAEHALVVHLSCRLPDYIPPSFRGTSMKYQYLLAIVAADASRIHKPQVLRIPLIFTTSQATSVVRPIYIPWTMRPDYKQCSFKSKNGSFRVHACIMPSRDNIQRMIALSPNGRITPFDKRDEDPRQFAVSYPVSEETIFDCKEEQTTDRGALVLQDDDIQGPHTFPYLSQKDIYSTDDNIQSIYQIKQGSDIVCRIYVLKRAFRCGDSIVGFVEFSQSKIPCYRMTIKLETEERVHPRACNRSSKMPLIFRKTYGERMEYPSFEQNTEFMLSIPLDAPVSFETTAVSFVWLLRFVFEIPDGPVDAQDMKYHELLGTPLSEVDYLLQRNTKLLNWCLPLVVYGGDRFAFVPNTVMGLDLLYDT</sequence>
<dbReference type="OrthoDB" id="1918at2759"/>
<dbReference type="GeneID" id="17087959"/>
<dbReference type="Pfam" id="PF08737">
    <property type="entry name" value="Rgp1"/>
    <property type="match status" value="1"/>
</dbReference>
<dbReference type="PANTHER" id="PTHR12507">
    <property type="entry name" value="REDUCED GROWTH PHENOTYPE 1 RGP1, YEAST -RELATED"/>
    <property type="match status" value="1"/>
</dbReference>
<evidence type="ECO:0000313" key="1">
    <source>
        <dbReference type="EMBL" id="EME29138.1"/>
    </source>
</evidence>
<evidence type="ECO:0000313" key="2">
    <source>
        <dbReference type="Proteomes" id="UP000030680"/>
    </source>
</evidence>
<accession>M2XZR4</accession>
<dbReference type="OMA" id="NCESTHF"/>
<name>M2XZR4_GALSU</name>
<dbReference type="RefSeq" id="XP_005705658.1">
    <property type="nucleotide sequence ID" value="XM_005705601.1"/>
</dbReference>
<dbReference type="eggNOG" id="KOG4469">
    <property type="taxonomic scope" value="Eukaryota"/>
</dbReference>
<proteinExistence type="predicted"/>
<gene>
    <name evidence="1" type="ORF">Gasu_33440</name>
</gene>